<dbReference type="RefSeq" id="XP_070869259.1">
    <property type="nucleotide sequence ID" value="XM_071009020.1"/>
</dbReference>
<feature type="transmembrane region" description="Helical" evidence="1">
    <location>
        <begin position="112"/>
        <end position="138"/>
    </location>
</feature>
<keyword evidence="1" id="KW-0812">Transmembrane</keyword>
<keyword evidence="3" id="KW-1185">Reference proteome</keyword>
<name>A0ABR4DJL8_9PEZI</name>
<feature type="transmembrane region" description="Helical" evidence="1">
    <location>
        <begin position="144"/>
        <end position="161"/>
    </location>
</feature>
<evidence type="ECO:0000256" key="1">
    <source>
        <dbReference type="SAM" id="Phobius"/>
    </source>
</evidence>
<dbReference type="Proteomes" id="UP001600064">
    <property type="component" value="Unassembled WGS sequence"/>
</dbReference>
<reference evidence="2 3" key="1">
    <citation type="journal article" date="2024" name="Commun. Biol.">
        <title>Comparative genomic analysis of thermophilic fungi reveals convergent evolutionary adaptations and gene losses.</title>
        <authorList>
            <person name="Steindorff A.S."/>
            <person name="Aguilar-Pontes M.V."/>
            <person name="Robinson A.J."/>
            <person name="Andreopoulos B."/>
            <person name="LaButti K."/>
            <person name="Kuo A."/>
            <person name="Mondo S."/>
            <person name="Riley R."/>
            <person name="Otillar R."/>
            <person name="Haridas S."/>
            <person name="Lipzen A."/>
            <person name="Grimwood J."/>
            <person name="Schmutz J."/>
            <person name="Clum A."/>
            <person name="Reid I.D."/>
            <person name="Moisan M.C."/>
            <person name="Butler G."/>
            <person name="Nguyen T.T.M."/>
            <person name="Dewar K."/>
            <person name="Conant G."/>
            <person name="Drula E."/>
            <person name="Henrissat B."/>
            <person name="Hansel C."/>
            <person name="Singer S."/>
            <person name="Hutchinson M.I."/>
            <person name="de Vries R.P."/>
            <person name="Natvig D.O."/>
            <person name="Powell A.J."/>
            <person name="Tsang A."/>
            <person name="Grigoriev I.V."/>
        </authorList>
    </citation>
    <scope>NUCLEOTIDE SEQUENCE [LARGE SCALE GENOMIC DNA]</scope>
    <source>
        <strain evidence="2 3">ATCC 22073</strain>
    </source>
</reference>
<comment type="caution">
    <text evidence="2">The sequence shown here is derived from an EMBL/GenBank/DDBJ whole genome shotgun (WGS) entry which is preliminary data.</text>
</comment>
<gene>
    <name evidence="2" type="ORF">VTJ83DRAFT_2719</name>
</gene>
<proteinExistence type="predicted"/>
<dbReference type="GeneID" id="98123664"/>
<feature type="transmembrane region" description="Helical" evidence="1">
    <location>
        <begin position="72"/>
        <end position="91"/>
    </location>
</feature>
<keyword evidence="1" id="KW-0472">Membrane</keyword>
<evidence type="ECO:0000313" key="3">
    <source>
        <dbReference type="Proteomes" id="UP001600064"/>
    </source>
</evidence>
<dbReference type="EMBL" id="JAZGUE010000002">
    <property type="protein sequence ID" value="KAL2270535.1"/>
    <property type="molecule type" value="Genomic_DNA"/>
</dbReference>
<accession>A0ABR4DJL8</accession>
<evidence type="ECO:0000313" key="2">
    <source>
        <dbReference type="EMBL" id="KAL2270535.1"/>
    </source>
</evidence>
<organism evidence="2 3">
    <name type="scientific">Remersonia thermophila</name>
    <dbReference type="NCBI Taxonomy" id="72144"/>
    <lineage>
        <taxon>Eukaryota</taxon>
        <taxon>Fungi</taxon>
        <taxon>Dikarya</taxon>
        <taxon>Ascomycota</taxon>
        <taxon>Pezizomycotina</taxon>
        <taxon>Sordariomycetes</taxon>
        <taxon>Sordariomycetidae</taxon>
        <taxon>Sordariales</taxon>
        <taxon>Sordariales incertae sedis</taxon>
        <taxon>Remersonia</taxon>
    </lineage>
</organism>
<protein>
    <submittedName>
        <fullName evidence="2">Uncharacterized protein</fullName>
    </submittedName>
</protein>
<keyword evidence="1" id="KW-1133">Transmembrane helix</keyword>
<sequence length="174" mass="18745">MPASSEPGAVTAAARRILSDIGRRTTAHWTYADSDNQSGKPATTIVLLRAVANAVHLGFGVYYRLLGGGWTLVLWPVADQLVVAWAVSFVAEEQGERRVLGRNLTEDFFRNFLYVWATLHGLYLLLLAGLIVSFAYFFGATGSSVLTLLGLVILAVAWVASRPVADGEPGLVLP</sequence>